<evidence type="ECO:0000313" key="2">
    <source>
        <dbReference type="Proteomes" id="UP000319004"/>
    </source>
</evidence>
<dbReference type="Proteomes" id="UP000319004">
    <property type="component" value="Chromosome"/>
</dbReference>
<name>A0A518HZD7_9BACT</name>
<evidence type="ECO:0008006" key="3">
    <source>
        <dbReference type="Google" id="ProtNLM"/>
    </source>
</evidence>
<proteinExistence type="predicted"/>
<dbReference type="Gene3D" id="3.30.460.40">
    <property type="match status" value="1"/>
</dbReference>
<evidence type="ECO:0000313" key="1">
    <source>
        <dbReference type="EMBL" id="QDV46212.1"/>
    </source>
</evidence>
<dbReference type="KEGG" id="snep:Enr13x_61210"/>
<reference evidence="1 2" key="1">
    <citation type="submission" date="2019-03" db="EMBL/GenBank/DDBJ databases">
        <title>Deep-cultivation of Planctomycetes and their phenomic and genomic characterization uncovers novel biology.</title>
        <authorList>
            <person name="Wiegand S."/>
            <person name="Jogler M."/>
            <person name="Boedeker C."/>
            <person name="Pinto D."/>
            <person name="Vollmers J."/>
            <person name="Rivas-Marin E."/>
            <person name="Kohn T."/>
            <person name="Peeters S.H."/>
            <person name="Heuer A."/>
            <person name="Rast P."/>
            <person name="Oberbeckmann S."/>
            <person name="Bunk B."/>
            <person name="Jeske O."/>
            <person name="Meyerdierks A."/>
            <person name="Storesund J.E."/>
            <person name="Kallscheuer N."/>
            <person name="Luecker S."/>
            <person name="Lage O.M."/>
            <person name="Pohl T."/>
            <person name="Merkel B.J."/>
            <person name="Hornburger P."/>
            <person name="Mueller R.-W."/>
            <person name="Bruemmer F."/>
            <person name="Labrenz M."/>
            <person name="Spormann A.M."/>
            <person name="Op den Camp H."/>
            <person name="Overmann J."/>
            <person name="Amann R."/>
            <person name="Jetten M.S.M."/>
            <person name="Mascher T."/>
            <person name="Medema M.H."/>
            <person name="Devos D.P."/>
            <person name="Kaster A.-K."/>
            <person name="Ovreas L."/>
            <person name="Rohde M."/>
            <person name="Galperin M.Y."/>
            <person name="Jogler C."/>
        </authorList>
    </citation>
    <scope>NUCLEOTIDE SEQUENCE [LARGE SCALE GENOMIC DNA]</scope>
    <source>
        <strain evidence="1 2">Enr13</strain>
    </source>
</reference>
<protein>
    <recommendedName>
        <fullName evidence="3">Nucleotidyltransferase</fullName>
    </recommendedName>
</protein>
<accession>A0A518HZD7</accession>
<dbReference type="EMBL" id="CP037423">
    <property type="protein sequence ID" value="QDV46212.1"/>
    <property type="molecule type" value="Genomic_DNA"/>
</dbReference>
<organism evidence="1 2">
    <name type="scientific">Stieleria neptunia</name>
    <dbReference type="NCBI Taxonomy" id="2527979"/>
    <lineage>
        <taxon>Bacteria</taxon>
        <taxon>Pseudomonadati</taxon>
        <taxon>Planctomycetota</taxon>
        <taxon>Planctomycetia</taxon>
        <taxon>Pirellulales</taxon>
        <taxon>Pirellulaceae</taxon>
        <taxon>Stieleria</taxon>
    </lineage>
</organism>
<dbReference type="RefSeq" id="WP_145390360.1">
    <property type="nucleotide sequence ID" value="NZ_CP037423.1"/>
</dbReference>
<dbReference type="OrthoDB" id="291856at2"/>
<sequence length="200" mass="22094">MTESISKVAERAGQFFMGQSPIHQAMLRLTKTLGEMQIPFAIAGAMAANAHGHRRTTADIDILIRGEDLEKFKQQYIGRGWVNKFEGSKNFRDAVCGVDIDALIVGGYPGDGLPKPVSFPEPERVSEVKEDGIPFVSLKTLLELKLASGMTASHRMQDMADVMNLIRANGLPKDFAENLEPYVAEKFGEMWQAAQISDEH</sequence>
<dbReference type="AlphaFoldDB" id="A0A518HZD7"/>
<dbReference type="SUPFAM" id="SSF81301">
    <property type="entry name" value="Nucleotidyltransferase"/>
    <property type="match status" value="1"/>
</dbReference>
<gene>
    <name evidence="1" type="ORF">Enr13x_61210</name>
</gene>
<keyword evidence="2" id="KW-1185">Reference proteome</keyword>
<dbReference type="InterPro" id="IPR043519">
    <property type="entry name" value="NT_sf"/>
</dbReference>